<evidence type="ECO:0000256" key="1">
    <source>
        <dbReference type="ARBA" id="ARBA00007495"/>
    </source>
</evidence>
<evidence type="ECO:0000313" key="9">
    <source>
        <dbReference type="Proteomes" id="UP001237642"/>
    </source>
</evidence>
<evidence type="ECO:0000256" key="4">
    <source>
        <dbReference type="ARBA" id="ARBA00022801"/>
    </source>
</evidence>
<keyword evidence="4" id="KW-0378">Hydrolase</keyword>
<keyword evidence="5" id="KW-0119">Carbohydrate metabolism</keyword>
<dbReference type="InterPro" id="IPR044846">
    <property type="entry name" value="GH10"/>
</dbReference>
<dbReference type="Pfam" id="PF02018">
    <property type="entry name" value="CBM_4_9"/>
    <property type="match status" value="6"/>
</dbReference>
<gene>
    <name evidence="8" type="ORF">POM88_005833</name>
</gene>
<dbReference type="Gene3D" id="2.60.120.260">
    <property type="entry name" value="Galactose-binding domain-like"/>
    <property type="match status" value="6"/>
</dbReference>
<evidence type="ECO:0000256" key="3">
    <source>
        <dbReference type="ARBA" id="ARBA00022737"/>
    </source>
</evidence>
<dbReference type="PANTHER" id="PTHR31490">
    <property type="entry name" value="GLYCOSYL HYDROLASE"/>
    <property type="match status" value="1"/>
</dbReference>
<proteinExistence type="inferred from homology"/>
<evidence type="ECO:0000313" key="8">
    <source>
        <dbReference type="EMBL" id="KAK1395970.1"/>
    </source>
</evidence>
<dbReference type="FunFam" id="3.20.20.80:FF:000104">
    <property type="entry name" value="Endo-1,4-beta-xylanase A"/>
    <property type="match status" value="1"/>
</dbReference>
<keyword evidence="3" id="KW-0677">Repeat</keyword>
<dbReference type="InterPro" id="IPR017853">
    <property type="entry name" value="GH"/>
</dbReference>
<protein>
    <submittedName>
        <fullName evidence="8">Anti-sigma-I factor RsgI6 like</fullName>
    </submittedName>
</protein>
<dbReference type="GO" id="GO:0045493">
    <property type="term" value="P:xylan catabolic process"/>
    <property type="evidence" value="ECO:0007669"/>
    <property type="project" value="UniProtKB-KW"/>
</dbReference>
<organism evidence="8 9">
    <name type="scientific">Heracleum sosnowskyi</name>
    <dbReference type="NCBI Taxonomy" id="360622"/>
    <lineage>
        <taxon>Eukaryota</taxon>
        <taxon>Viridiplantae</taxon>
        <taxon>Streptophyta</taxon>
        <taxon>Embryophyta</taxon>
        <taxon>Tracheophyta</taxon>
        <taxon>Spermatophyta</taxon>
        <taxon>Magnoliopsida</taxon>
        <taxon>eudicotyledons</taxon>
        <taxon>Gunneridae</taxon>
        <taxon>Pentapetalae</taxon>
        <taxon>asterids</taxon>
        <taxon>campanulids</taxon>
        <taxon>Apiales</taxon>
        <taxon>Apiaceae</taxon>
        <taxon>Apioideae</taxon>
        <taxon>apioid superclade</taxon>
        <taxon>Tordylieae</taxon>
        <taxon>Tordyliinae</taxon>
        <taxon>Heracleum</taxon>
    </lineage>
</organism>
<dbReference type="EMBL" id="JAUIZM010000002">
    <property type="protein sequence ID" value="KAK1395970.1"/>
    <property type="molecule type" value="Genomic_DNA"/>
</dbReference>
<keyword evidence="9" id="KW-1185">Reference proteome</keyword>
<dbReference type="InterPro" id="IPR001000">
    <property type="entry name" value="GH10_dom"/>
</dbReference>
<evidence type="ECO:0000259" key="7">
    <source>
        <dbReference type="PROSITE" id="PS51760"/>
    </source>
</evidence>
<dbReference type="InterPro" id="IPR008979">
    <property type="entry name" value="Galactose-bd-like_sf"/>
</dbReference>
<reference evidence="8" key="1">
    <citation type="submission" date="2023-02" db="EMBL/GenBank/DDBJ databases">
        <title>Genome of toxic invasive species Heracleum sosnowskyi carries increased number of genes despite the absence of recent whole-genome duplications.</title>
        <authorList>
            <person name="Schelkunov M."/>
            <person name="Shtratnikova V."/>
            <person name="Makarenko M."/>
            <person name="Klepikova A."/>
            <person name="Omelchenko D."/>
            <person name="Novikova G."/>
            <person name="Obukhova E."/>
            <person name="Bogdanov V."/>
            <person name="Penin A."/>
            <person name="Logacheva M."/>
        </authorList>
    </citation>
    <scope>NUCLEOTIDE SEQUENCE</scope>
    <source>
        <strain evidence="8">Hsosn_3</strain>
        <tissue evidence="8">Leaf</tissue>
    </source>
</reference>
<sequence>MEGLKNNIILNYDFSHGLKSWHPICCKSFVTPASSSSHSTHYAVVTSRKECWQGLEQDITNRVSSGSTYEVSANVKVGGPVQGLADVLATLKLDHKDGATSYMSISRTSVGKERWEKLEGTFSLSTIPNRVVFCLEGPSPGIQLLIESAVISCTTHSESINSTGDLPAENENIILNPSFNDGLNNWSGRGCKILVHDSMDGNVLPKSGKHFASATKRTQSWNGIQQDITGRVQPNLAYELSAVVRIYGSKVRSTNVQAMLWVQTPDLQEQYIGIAHVQATDRDWVQLQGEFLLNGNPLMVVFYLEGPLGGTDILLDSLSLKQAEKILPLPAQVIENENYEVNVIANSNIKDGSNGWFPMGNCTLSITNGSSRATLGQHAPLTDRCILVSNRTQAWMGPAKVITDRIKLYLTYQVSAWVRIGSKEAGPQNVNVALGVDNQWVNCGNVEINDAHWHEIDGVFRIEKEPAMVIVLIKGPASGIDFMVAGLQIFPVYQQARFRPLKIQTDQANRKKIYLEESKETMETPSASNVQNACYSEKIEKCLTEGAESNLTGNIILNYDFSEGLQSWHPNCCKSFVDSESSGHTEGPLENSGSHHAVVTNRKECWQGLEQDITSRVSPGFTYTVSANVKVAGPVQGLADVLATLKLHHKGGTTSYSFISRTSVGKEEWEKLEGTFSLSTIPDRVVFYLEGPSPGIDLLIKSVVILCTKPSEINGTGDIPDENDNIILNPAFDDGINNWSGRSCKILVHDSMGDGKILPMSGKHFASATERTQNWNGIQQDITGRVQRKLAYELSAVVRIYGNNVTSANVQATLWVQTPDYREQYIGIANMQATDKDWVQLQGKFLLNGNPSKVVVYLEGPPSGTDILLNSLSLKHAEKIPPLPAPVIEDANYGVNVIANSNLNDGSNGWFPLGNCTLSIATGSPRVLPPMARDSLGQHAPLSGRCILVSNRSQTWMGPAQMITNKIKLYLTYQVSAWVRIGSKAAGPQNVNVALGVDSQWVNGGQAEINDTRWHEIGGSFRIEKEAAKVMVYIQGPASGIDFMVAGLQIFPVDRQARFRHLKRQTDQTRKRDVILKFSGSDSSMLCGTFVKVRQTRNSFPFGSCISRTNIDNEDFVNFFTENFNWSVFANELKWYWTESQQGKLNYKDADDLLNLCNANNIETRGHCIFWEVENTVQQWVKALNKTDLMTAVQNRLTGLLSRYKGKFKHYDVNNEMLHGSFYQDRLGKDIRANMFKNANQLDPSPTLFVNDYHIEDGCDTRSSPEKYIEHILGLQEQGAPVGGIGIQGHVDSPVGPIVCSALDTLGTLGLPIWFTELDVSSINEHIRADDLEVMLRECFAHPAVEGVMLWGFWELFMSRDNSHLVNAEGDINEAGQRYLDLKKEWMTNAHGHIDELQQFQFRGFQGTYEVELRNFSERKKILKTFVVDKGESPIVVSIDL</sequence>
<dbReference type="SUPFAM" id="SSF49785">
    <property type="entry name" value="Galactose-binding domain-like"/>
    <property type="match status" value="6"/>
</dbReference>
<dbReference type="SMART" id="SM00633">
    <property type="entry name" value="Glyco_10"/>
    <property type="match status" value="1"/>
</dbReference>
<comment type="similarity">
    <text evidence="1">Belongs to the glycosyl hydrolase 10 (cellulase F) family.</text>
</comment>
<feature type="domain" description="GH10" evidence="7">
    <location>
        <begin position="1080"/>
        <end position="1382"/>
    </location>
</feature>
<dbReference type="SUPFAM" id="SSF51445">
    <property type="entry name" value="(Trans)glycosidases"/>
    <property type="match status" value="1"/>
</dbReference>
<accession>A0AAD8MZG8</accession>
<keyword evidence="6" id="KW-0624">Polysaccharide degradation</keyword>
<dbReference type="PROSITE" id="PS51760">
    <property type="entry name" value="GH10_2"/>
    <property type="match status" value="1"/>
</dbReference>
<evidence type="ECO:0000256" key="2">
    <source>
        <dbReference type="ARBA" id="ARBA00022651"/>
    </source>
</evidence>
<reference evidence="8" key="2">
    <citation type="submission" date="2023-05" db="EMBL/GenBank/DDBJ databases">
        <authorList>
            <person name="Schelkunov M.I."/>
        </authorList>
    </citation>
    <scope>NUCLEOTIDE SEQUENCE</scope>
    <source>
        <strain evidence="8">Hsosn_3</strain>
        <tissue evidence="8">Leaf</tissue>
    </source>
</reference>
<evidence type="ECO:0000256" key="5">
    <source>
        <dbReference type="ARBA" id="ARBA00023277"/>
    </source>
</evidence>
<dbReference type="FunFam" id="2.60.120.260:FF:000103">
    <property type="entry name" value="Glycosyl hydrolase family 10 protein"/>
    <property type="match status" value="2"/>
</dbReference>
<comment type="caution">
    <text evidence="8">The sequence shown here is derived from an EMBL/GenBank/DDBJ whole genome shotgun (WGS) entry which is preliminary data.</text>
</comment>
<keyword evidence="2" id="KW-0858">Xylan degradation</keyword>
<dbReference type="Pfam" id="PF00331">
    <property type="entry name" value="Glyco_hydro_10"/>
    <property type="match status" value="1"/>
</dbReference>
<name>A0AAD8MZG8_9APIA</name>
<dbReference type="Proteomes" id="UP001237642">
    <property type="component" value="Unassembled WGS sequence"/>
</dbReference>
<dbReference type="GO" id="GO:0031176">
    <property type="term" value="F:endo-1,4-beta-xylanase activity"/>
    <property type="evidence" value="ECO:0007669"/>
    <property type="project" value="UniProtKB-ARBA"/>
</dbReference>
<dbReference type="PANTHER" id="PTHR31490:SF1">
    <property type="entry name" value="ENDO-1,4-BETA-XYLANASE 1"/>
    <property type="match status" value="1"/>
</dbReference>
<dbReference type="Gene3D" id="3.20.20.80">
    <property type="entry name" value="Glycosidases"/>
    <property type="match status" value="1"/>
</dbReference>
<evidence type="ECO:0000256" key="6">
    <source>
        <dbReference type="ARBA" id="ARBA00023326"/>
    </source>
</evidence>
<dbReference type="InterPro" id="IPR003305">
    <property type="entry name" value="CenC_carb-bd"/>
</dbReference>